<keyword evidence="2" id="KW-1185">Reference proteome</keyword>
<reference evidence="1" key="1">
    <citation type="submission" date="2021-02" db="EMBL/GenBank/DDBJ databases">
        <authorList>
            <consortium name="DOE Joint Genome Institute"/>
            <person name="Ahrendt S."/>
            <person name="Looney B.P."/>
            <person name="Miyauchi S."/>
            <person name="Morin E."/>
            <person name="Drula E."/>
            <person name="Courty P.E."/>
            <person name="Chicoki N."/>
            <person name="Fauchery L."/>
            <person name="Kohler A."/>
            <person name="Kuo A."/>
            <person name="Labutti K."/>
            <person name="Pangilinan J."/>
            <person name="Lipzen A."/>
            <person name="Riley R."/>
            <person name="Andreopoulos W."/>
            <person name="He G."/>
            <person name="Johnson J."/>
            <person name="Barry K.W."/>
            <person name="Grigoriev I.V."/>
            <person name="Nagy L."/>
            <person name="Hibbett D."/>
            <person name="Henrissat B."/>
            <person name="Matheny P.B."/>
            <person name="Labbe J."/>
            <person name="Martin F."/>
        </authorList>
    </citation>
    <scope>NUCLEOTIDE SEQUENCE</scope>
    <source>
        <strain evidence="1">FP105234-sp</strain>
    </source>
</reference>
<proteinExistence type="predicted"/>
<dbReference type="Proteomes" id="UP000814033">
    <property type="component" value="Unassembled WGS sequence"/>
</dbReference>
<evidence type="ECO:0000313" key="2">
    <source>
        <dbReference type="Proteomes" id="UP000814033"/>
    </source>
</evidence>
<evidence type="ECO:0000313" key="1">
    <source>
        <dbReference type="EMBL" id="KAI0039072.1"/>
    </source>
</evidence>
<sequence length="248" mass="26409">MQSNTATPRLPGYVIGPVSGVTKYYAVTTTPFAGVYTEWSTVSVLFKRFPDLGFEKFSTYSAARDAVEGARVTNDLIDLVSGMNLTDTPSPPPYTTPPSAPNSPPTQAPRSQPPSSPPAPSVPGAGSGAVYDVEFGGWTSVDDDGDKWGWEADAQTWSDIDRAEAVEAATRASAPVANLAPVIRPVRSARPPRGGWPIYAVLRGRQTGLFFSSTDCDQQVKGFPNGVGFGFRTIAEAEDWLAINGYTV</sequence>
<protein>
    <submittedName>
        <fullName evidence="1">Uncharacterized protein</fullName>
    </submittedName>
</protein>
<accession>A0ACB8R5H0</accession>
<organism evidence="1 2">
    <name type="scientific">Auriscalpium vulgare</name>
    <dbReference type="NCBI Taxonomy" id="40419"/>
    <lineage>
        <taxon>Eukaryota</taxon>
        <taxon>Fungi</taxon>
        <taxon>Dikarya</taxon>
        <taxon>Basidiomycota</taxon>
        <taxon>Agaricomycotina</taxon>
        <taxon>Agaricomycetes</taxon>
        <taxon>Russulales</taxon>
        <taxon>Auriscalpiaceae</taxon>
        <taxon>Auriscalpium</taxon>
    </lineage>
</organism>
<comment type="caution">
    <text evidence="1">The sequence shown here is derived from an EMBL/GenBank/DDBJ whole genome shotgun (WGS) entry which is preliminary data.</text>
</comment>
<dbReference type="EMBL" id="MU276361">
    <property type="protein sequence ID" value="KAI0039072.1"/>
    <property type="molecule type" value="Genomic_DNA"/>
</dbReference>
<gene>
    <name evidence="1" type="ORF">FA95DRAFT_1612872</name>
</gene>
<reference evidence="1" key="2">
    <citation type="journal article" date="2022" name="New Phytol.">
        <title>Evolutionary transition to the ectomycorrhizal habit in the genomes of a hyperdiverse lineage of mushroom-forming fungi.</title>
        <authorList>
            <person name="Looney B."/>
            <person name="Miyauchi S."/>
            <person name="Morin E."/>
            <person name="Drula E."/>
            <person name="Courty P.E."/>
            <person name="Kohler A."/>
            <person name="Kuo A."/>
            <person name="LaButti K."/>
            <person name="Pangilinan J."/>
            <person name="Lipzen A."/>
            <person name="Riley R."/>
            <person name="Andreopoulos W."/>
            <person name="He G."/>
            <person name="Johnson J."/>
            <person name="Nolan M."/>
            <person name="Tritt A."/>
            <person name="Barry K.W."/>
            <person name="Grigoriev I.V."/>
            <person name="Nagy L.G."/>
            <person name="Hibbett D."/>
            <person name="Henrissat B."/>
            <person name="Matheny P.B."/>
            <person name="Labbe J."/>
            <person name="Martin F.M."/>
        </authorList>
    </citation>
    <scope>NUCLEOTIDE SEQUENCE</scope>
    <source>
        <strain evidence="1">FP105234-sp</strain>
    </source>
</reference>
<name>A0ACB8R5H0_9AGAM</name>